<dbReference type="Pfam" id="PF00144">
    <property type="entry name" value="Beta-lactamase"/>
    <property type="match status" value="1"/>
</dbReference>
<accession>A0A5C8Z739</accession>
<protein>
    <submittedName>
        <fullName evidence="2">Beta-lactamase family protein</fullName>
    </submittedName>
</protein>
<dbReference type="InterPro" id="IPR001466">
    <property type="entry name" value="Beta-lactam-related"/>
</dbReference>
<organism evidence="2 3">
    <name type="scientific">Quadrisphaera setariae</name>
    <dbReference type="NCBI Taxonomy" id="2593304"/>
    <lineage>
        <taxon>Bacteria</taxon>
        <taxon>Bacillati</taxon>
        <taxon>Actinomycetota</taxon>
        <taxon>Actinomycetes</taxon>
        <taxon>Kineosporiales</taxon>
        <taxon>Kineosporiaceae</taxon>
        <taxon>Quadrisphaera</taxon>
    </lineage>
</organism>
<dbReference type="EMBL" id="VKAC01000011">
    <property type="protein sequence ID" value="TXR52971.1"/>
    <property type="molecule type" value="Genomic_DNA"/>
</dbReference>
<reference evidence="2 3" key="1">
    <citation type="submission" date="2019-07" db="EMBL/GenBank/DDBJ databases">
        <title>Quadrisphaera sp. strain DD2A genome sequencing and assembly.</title>
        <authorList>
            <person name="Kim I."/>
        </authorList>
    </citation>
    <scope>NUCLEOTIDE SEQUENCE [LARGE SCALE GENOMIC DNA]</scope>
    <source>
        <strain evidence="2 3">DD2A</strain>
    </source>
</reference>
<proteinExistence type="predicted"/>
<dbReference type="Proteomes" id="UP000321234">
    <property type="component" value="Unassembled WGS sequence"/>
</dbReference>
<evidence type="ECO:0000259" key="1">
    <source>
        <dbReference type="Pfam" id="PF00144"/>
    </source>
</evidence>
<dbReference type="InterPro" id="IPR050789">
    <property type="entry name" value="Diverse_Enzym_Activities"/>
</dbReference>
<gene>
    <name evidence="2" type="ORF">FMM08_17300</name>
</gene>
<dbReference type="OrthoDB" id="9773047at2"/>
<evidence type="ECO:0000313" key="3">
    <source>
        <dbReference type="Proteomes" id="UP000321234"/>
    </source>
</evidence>
<dbReference type="PANTHER" id="PTHR43283:SF7">
    <property type="entry name" value="BETA-LACTAMASE-RELATED DOMAIN-CONTAINING PROTEIN"/>
    <property type="match status" value="1"/>
</dbReference>
<sequence length="439" mass="47297">MVVRRGQVVAEGWWAPYTPERPHLLYSLTKSFTSTAVGLAVQDGLLALDDRVVDLLPERVPSDVAPQAQLLTVRHLLTMTAGHATDSLEDAWALAPTDLTRGFLSVPFSDEPGSRHVYDNATTYVLARIVERVTGRTVDDLLRERLFGPMGVEHAEWDRLGSGDVFGFHGLHLTTEAVAAFGELLLREGRWKGEQLVAAEWVRAATTAHVTTEQSVDEPLAVDDGCGYGYQFWMSRDGFRGYGAYEQLCMVHPEHDLVVVLTAGDGPHGAAPGAVHDCLLPRLDGPAGPGDADDEVALRTRTARLTFPFVEGAGPAGEVVSAVVDASPEVSALPRETPVALIATGDGWRVQLGRSISLLVGHGTWRESSPRGRPVVAAGAWQHRTWVADLFVISSPHRVRLVVDEVLGTATAVWSTVPLTSADLQAHLTSPLMTRSGVG</sequence>
<dbReference type="PANTHER" id="PTHR43283">
    <property type="entry name" value="BETA-LACTAMASE-RELATED"/>
    <property type="match status" value="1"/>
</dbReference>
<keyword evidence="3" id="KW-1185">Reference proteome</keyword>
<dbReference type="SUPFAM" id="SSF56601">
    <property type="entry name" value="beta-lactamase/transpeptidase-like"/>
    <property type="match status" value="1"/>
</dbReference>
<evidence type="ECO:0000313" key="2">
    <source>
        <dbReference type="EMBL" id="TXR52971.1"/>
    </source>
</evidence>
<dbReference type="Gene3D" id="3.40.710.10">
    <property type="entry name" value="DD-peptidase/beta-lactamase superfamily"/>
    <property type="match status" value="1"/>
</dbReference>
<dbReference type="AlphaFoldDB" id="A0A5C8Z739"/>
<name>A0A5C8Z739_9ACTN</name>
<comment type="caution">
    <text evidence="2">The sequence shown here is derived from an EMBL/GenBank/DDBJ whole genome shotgun (WGS) entry which is preliminary data.</text>
</comment>
<feature type="domain" description="Beta-lactamase-related" evidence="1">
    <location>
        <begin position="1"/>
        <end position="263"/>
    </location>
</feature>
<dbReference type="InterPro" id="IPR012338">
    <property type="entry name" value="Beta-lactam/transpept-like"/>
</dbReference>